<organism evidence="2 3">
    <name type="scientific">Tigheibacillus halophilus</name>
    <dbReference type="NCBI Taxonomy" id="361280"/>
    <lineage>
        <taxon>Bacteria</taxon>
        <taxon>Bacillati</taxon>
        <taxon>Bacillota</taxon>
        <taxon>Bacilli</taxon>
        <taxon>Bacillales</taxon>
        <taxon>Bacillaceae</taxon>
        <taxon>Tigheibacillus</taxon>
    </lineage>
</organism>
<gene>
    <name evidence="2" type="ORF">RWE15_17335</name>
</gene>
<protein>
    <submittedName>
        <fullName evidence="2">Holin-like toxin</fullName>
    </submittedName>
</protein>
<evidence type="ECO:0000313" key="3">
    <source>
        <dbReference type="Proteomes" id="UP001281447"/>
    </source>
</evidence>
<dbReference type="Proteomes" id="UP001281447">
    <property type="component" value="Unassembled WGS sequence"/>
</dbReference>
<dbReference type="RefSeq" id="WP_390353861.1">
    <property type="nucleotide sequence ID" value="NZ_JBHUIZ010000003.1"/>
</dbReference>
<keyword evidence="1" id="KW-1133">Transmembrane helix</keyword>
<dbReference type="EMBL" id="JAWDIP010000004">
    <property type="protein sequence ID" value="MDY0395832.1"/>
    <property type="molecule type" value="Genomic_DNA"/>
</dbReference>
<name>A0ABU5C917_9BACI</name>
<keyword evidence="1" id="KW-0472">Membrane</keyword>
<feature type="transmembrane region" description="Helical" evidence="1">
    <location>
        <begin position="6"/>
        <end position="24"/>
    </location>
</feature>
<keyword evidence="3" id="KW-1185">Reference proteome</keyword>
<accession>A0ABU5C917</accession>
<evidence type="ECO:0000256" key="1">
    <source>
        <dbReference type="SAM" id="Phobius"/>
    </source>
</evidence>
<keyword evidence="1" id="KW-0812">Transmembrane</keyword>
<reference evidence="2 3" key="1">
    <citation type="submission" date="2023-10" db="EMBL/GenBank/DDBJ databases">
        <title>Virgibacillus halophilus 5B73C genome.</title>
        <authorList>
            <person name="Miliotis G."/>
            <person name="Sengupta P."/>
            <person name="Hameed A."/>
            <person name="Chuvochina M."/>
            <person name="Mcdonagh F."/>
            <person name="Simpson A.C."/>
            <person name="Singh N.K."/>
            <person name="Rekha P.D."/>
            <person name="Raman K."/>
            <person name="Hugenholtz P."/>
            <person name="Venkateswaran K."/>
        </authorList>
    </citation>
    <scope>NUCLEOTIDE SEQUENCE [LARGE SCALE GENOMIC DNA]</scope>
    <source>
        <strain evidence="2 3">5B73C</strain>
    </source>
</reference>
<evidence type="ECO:0000313" key="2">
    <source>
        <dbReference type="EMBL" id="MDY0395832.1"/>
    </source>
</evidence>
<proteinExistence type="predicted"/>
<sequence>MDVESALTIMISFGTLIAIIMSAINDKK</sequence>
<dbReference type="InterPro" id="IPR031616">
    <property type="entry name" value="BsrE-like"/>
</dbReference>
<dbReference type="Pfam" id="PF16935">
    <property type="entry name" value="Hol_Tox"/>
    <property type="match status" value="1"/>
</dbReference>
<comment type="caution">
    <text evidence="2">The sequence shown here is derived from an EMBL/GenBank/DDBJ whole genome shotgun (WGS) entry which is preliminary data.</text>
</comment>